<evidence type="ECO:0000313" key="1">
    <source>
        <dbReference type="EMBL" id="XAG66931.1"/>
    </source>
</evidence>
<proteinExistence type="predicted"/>
<organism evidence="1">
    <name type="scientific">bacterium 19GA11TI05</name>
    <dbReference type="NCBI Taxonomy" id="2920688"/>
    <lineage>
        <taxon>Bacteria</taxon>
    </lineage>
</organism>
<gene>
    <name evidence="1" type="ORF">MRM81_07930</name>
</gene>
<dbReference type="EMBL" id="CP095362">
    <property type="protein sequence ID" value="XAG66931.1"/>
    <property type="molecule type" value="Genomic_DNA"/>
</dbReference>
<dbReference type="AlphaFoldDB" id="A0AAU6TZ61"/>
<name>A0AAU6TZ61_UNCXX</name>
<accession>A0AAU6TZ61</accession>
<reference evidence="1" key="1">
    <citation type="submission" date="2022-03" db="EMBL/GenBank/DDBJ databases">
        <title>Sea Food Isolates.</title>
        <authorList>
            <person name="Li c."/>
        </authorList>
    </citation>
    <scope>NUCLEOTIDE SEQUENCE</scope>
    <source>
        <strain evidence="1">19GA11TI05</strain>
    </source>
</reference>
<sequence length="118" mass="12930">MSSYAEHITTAHIQCDAEEALLPLLKELTDKQMLGGWRLRKHEIPPAGAVSPWYLLKDNAQIALLPTHPFAAVSVADAAIADEAEITAHNDRIEHLSNAINSTYGILYCHLSFKALAV</sequence>
<protein>
    <submittedName>
        <fullName evidence="1">Uncharacterized protein</fullName>
    </submittedName>
</protein>